<keyword evidence="7 15" id="KW-0479">Metal-binding</keyword>
<evidence type="ECO:0000259" key="18">
    <source>
        <dbReference type="PROSITE" id="PS51447"/>
    </source>
</evidence>
<dbReference type="Pfam" id="PF03483">
    <property type="entry name" value="B3_4"/>
    <property type="match status" value="1"/>
</dbReference>
<keyword evidence="13 15" id="KW-0030">Aminoacyl-tRNA synthetase</keyword>
<evidence type="ECO:0000256" key="9">
    <source>
        <dbReference type="ARBA" id="ARBA00022840"/>
    </source>
</evidence>
<evidence type="ECO:0000256" key="8">
    <source>
        <dbReference type="ARBA" id="ARBA00022741"/>
    </source>
</evidence>
<dbReference type="GO" id="GO:0006432">
    <property type="term" value="P:phenylalanyl-tRNA aminoacylation"/>
    <property type="evidence" value="ECO:0007669"/>
    <property type="project" value="UniProtKB-UniRule"/>
</dbReference>
<evidence type="ECO:0000256" key="12">
    <source>
        <dbReference type="ARBA" id="ARBA00022917"/>
    </source>
</evidence>
<dbReference type="Proteomes" id="UP000029493">
    <property type="component" value="Chromosome"/>
</dbReference>
<dbReference type="FunFam" id="3.30.70.380:FF:000001">
    <property type="entry name" value="Phenylalanine--tRNA ligase beta subunit"/>
    <property type="match status" value="1"/>
</dbReference>
<feature type="binding site" evidence="15">
    <location>
        <position position="464"/>
    </location>
    <ligand>
        <name>Mg(2+)</name>
        <dbReference type="ChEBI" id="CHEBI:18420"/>
        <note>shared with alpha subunit</note>
    </ligand>
</feature>
<dbReference type="KEGG" id="psw:LK03_16320"/>
<dbReference type="SUPFAM" id="SSF56037">
    <property type="entry name" value="PheT/TilS domain"/>
    <property type="match status" value="1"/>
</dbReference>
<keyword evidence="9 15" id="KW-0067">ATP-binding</keyword>
<evidence type="ECO:0000256" key="1">
    <source>
        <dbReference type="ARBA" id="ARBA00004496"/>
    </source>
</evidence>
<comment type="catalytic activity">
    <reaction evidence="14 15">
        <text>tRNA(Phe) + L-phenylalanine + ATP = L-phenylalanyl-tRNA(Phe) + AMP + diphosphate + H(+)</text>
        <dbReference type="Rhea" id="RHEA:19413"/>
        <dbReference type="Rhea" id="RHEA-COMP:9668"/>
        <dbReference type="Rhea" id="RHEA-COMP:9699"/>
        <dbReference type="ChEBI" id="CHEBI:15378"/>
        <dbReference type="ChEBI" id="CHEBI:30616"/>
        <dbReference type="ChEBI" id="CHEBI:33019"/>
        <dbReference type="ChEBI" id="CHEBI:58095"/>
        <dbReference type="ChEBI" id="CHEBI:78442"/>
        <dbReference type="ChEBI" id="CHEBI:78531"/>
        <dbReference type="ChEBI" id="CHEBI:456215"/>
        <dbReference type="EC" id="6.1.1.20"/>
    </reaction>
</comment>
<protein>
    <recommendedName>
        <fullName evidence="15">Phenylalanine--tRNA ligase beta subunit</fullName>
        <ecNumber evidence="15">6.1.1.20</ecNumber>
    </recommendedName>
    <alternativeName>
        <fullName evidence="15">Phenylalanyl-tRNA synthetase beta subunit</fullName>
        <shortName evidence="15">PheRS</shortName>
    </alternativeName>
</protein>
<evidence type="ECO:0000313" key="20">
    <source>
        <dbReference type="EMBL" id="AIR90741.1"/>
    </source>
</evidence>
<dbReference type="NCBIfam" id="NF045760">
    <property type="entry name" value="YtpR"/>
    <property type="match status" value="1"/>
</dbReference>
<dbReference type="Gene3D" id="3.50.40.10">
    <property type="entry name" value="Phenylalanyl-trna Synthetase, Chain B, domain 3"/>
    <property type="match status" value="1"/>
</dbReference>
<dbReference type="SUPFAM" id="SSF50249">
    <property type="entry name" value="Nucleic acid-binding proteins"/>
    <property type="match status" value="1"/>
</dbReference>
<evidence type="ECO:0000256" key="15">
    <source>
        <dbReference type="HAMAP-Rule" id="MF_00283"/>
    </source>
</evidence>
<dbReference type="EMBL" id="CP009455">
    <property type="protein sequence ID" value="AIR90741.1"/>
    <property type="molecule type" value="Genomic_DNA"/>
</dbReference>
<dbReference type="InterPro" id="IPR005121">
    <property type="entry name" value="Fdx_antiC-bd"/>
</dbReference>
<keyword evidence="12 15" id="KW-0648">Protein biosynthesis</keyword>
<evidence type="ECO:0000256" key="5">
    <source>
        <dbReference type="ARBA" id="ARBA00022555"/>
    </source>
</evidence>
<evidence type="ECO:0000259" key="19">
    <source>
        <dbReference type="PROSITE" id="PS51483"/>
    </source>
</evidence>
<evidence type="ECO:0000256" key="7">
    <source>
        <dbReference type="ARBA" id="ARBA00022723"/>
    </source>
</evidence>
<dbReference type="InterPro" id="IPR036690">
    <property type="entry name" value="Fdx_antiC-bd_sf"/>
</dbReference>
<dbReference type="SUPFAM" id="SSF46955">
    <property type="entry name" value="Putative DNA-binding domain"/>
    <property type="match status" value="1"/>
</dbReference>
<keyword evidence="4 15" id="KW-0963">Cytoplasm</keyword>
<dbReference type="SUPFAM" id="SSF54991">
    <property type="entry name" value="Anticodon-binding domain of PheRS"/>
    <property type="match status" value="1"/>
</dbReference>
<dbReference type="PANTHER" id="PTHR10947:SF0">
    <property type="entry name" value="PHENYLALANINE--TRNA LIGASE BETA SUBUNIT"/>
    <property type="match status" value="1"/>
</dbReference>
<dbReference type="GO" id="GO:0000287">
    <property type="term" value="F:magnesium ion binding"/>
    <property type="evidence" value="ECO:0007669"/>
    <property type="project" value="UniProtKB-UniRule"/>
</dbReference>
<dbReference type="Pfam" id="PF01588">
    <property type="entry name" value="tRNA_bind"/>
    <property type="match status" value="1"/>
</dbReference>
<evidence type="ECO:0000256" key="11">
    <source>
        <dbReference type="ARBA" id="ARBA00022884"/>
    </source>
</evidence>
<dbReference type="FunFam" id="3.30.930.10:FF:000022">
    <property type="entry name" value="Phenylalanine--tRNA ligase beta subunit"/>
    <property type="match status" value="1"/>
</dbReference>
<reference evidence="20 21" key="1">
    <citation type="submission" date="2014-09" db="EMBL/GenBank/DDBJ databases">
        <authorList>
            <person name="Chan K.-G."/>
        </authorList>
    </citation>
    <scope>NUCLEOTIDE SEQUENCE [LARGE SCALE GENOMIC DNA]</scope>
    <source>
        <strain evidence="20 21">ND07</strain>
    </source>
</reference>
<name>A0A089WQ87_9PSED</name>
<feature type="domain" description="B5" evidence="19">
    <location>
        <begin position="401"/>
        <end position="477"/>
    </location>
</feature>
<dbReference type="Pfam" id="PF17759">
    <property type="entry name" value="tRNA_synthFbeta"/>
    <property type="match status" value="1"/>
</dbReference>
<dbReference type="HAMAP" id="MF_00283">
    <property type="entry name" value="Phe_tRNA_synth_beta1"/>
    <property type="match status" value="1"/>
</dbReference>
<comment type="subcellular location">
    <subcellularLocation>
        <location evidence="1 15">Cytoplasm</location>
    </subcellularLocation>
</comment>
<feature type="binding site" evidence="15">
    <location>
        <position position="465"/>
    </location>
    <ligand>
        <name>Mg(2+)</name>
        <dbReference type="ChEBI" id="CHEBI:18420"/>
        <note>shared with alpha subunit</note>
    </ligand>
</feature>
<dbReference type="Pfam" id="PF03147">
    <property type="entry name" value="FDX-ACB"/>
    <property type="match status" value="1"/>
</dbReference>
<dbReference type="InterPro" id="IPR045060">
    <property type="entry name" value="Phe-tRNA-ligase_IIc_bsu"/>
</dbReference>
<evidence type="ECO:0000256" key="16">
    <source>
        <dbReference type="PROSITE-ProRule" id="PRU00209"/>
    </source>
</evidence>
<dbReference type="InterPro" id="IPR012340">
    <property type="entry name" value="NA-bd_OB-fold"/>
</dbReference>
<keyword evidence="10 15" id="KW-0460">Magnesium</keyword>
<evidence type="ECO:0000256" key="2">
    <source>
        <dbReference type="ARBA" id="ARBA00008653"/>
    </source>
</evidence>
<dbReference type="Pfam" id="PF03484">
    <property type="entry name" value="B5"/>
    <property type="match status" value="1"/>
</dbReference>
<evidence type="ECO:0000313" key="21">
    <source>
        <dbReference type="Proteomes" id="UP000029493"/>
    </source>
</evidence>
<dbReference type="NCBIfam" id="TIGR00472">
    <property type="entry name" value="pheT_bact"/>
    <property type="match status" value="1"/>
</dbReference>
<dbReference type="InterPro" id="IPR045864">
    <property type="entry name" value="aa-tRNA-synth_II/BPL/LPL"/>
</dbReference>
<dbReference type="CDD" id="cd02796">
    <property type="entry name" value="tRNA_bind_bactPheRS"/>
    <property type="match status" value="1"/>
</dbReference>
<dbReference type="InterPro" id="IPR033714">
    <property type="entry name" value="tRNA_bind_bactPheRS"/>
</dbReference>
<dbReference type="GO" id="GO:0000049">
    <property type="term" value="F:tRNA binding"/>
    <property type="evidence" value="ECO:0007669"/>
    <property type="project" value="UniProtKB-UniRule"/>
</dbReference>
<dbReference type="InterPro" id="IPR009061">
    <property type="entry name" value="DNA-bd_dom_put_sf"/>
</dbReference>
<dbReference type="SMART" id="SM00874">
    <property type="entry name" value="B5"/>
    <property type="match status" value="1"/>
</dbReference>
<dbReference type="STRING" id="157783.LK03_16320"/>
<dbReference type="RefSeq" id="WP_038413373.1">
    <property type="nucleotide sequence ID" value="NZ_CP009455.1"/>
</dbReference>
<sequence>MKFSEQWLRGWVNPQVSRDDLVARLSMAGLEVDSVTPAAGQFSGIVVGEILATEQHPDADKLRVCQVSDGKDTFQVVCGAPNARPGIKIPFAMIGAELPGDFKIKKAKLRGVESFGMLCSAAELQISEENDGLLELAGDAPVGQDIRQYLSLDDASIEIGLTPNRGDCLSIAGLARDVSALYDVAVQRPEVPAVAASHDEVRSVEVTAPAACPRYLGRVIRNVDLSRPTPLWMVERLRRSDVRSIDAAVDITNYVMLELGQPMHAFDLAEINGGIRVRMAEEGEKLVLLDGQEVVLRSDTLVIADHARPLAIAGVMGGEHSGVDTHKTRDLFLESAFFEPVSVAGKARSYGLHTDASHRFERGVDSQLAREAMERATRLIIDIVGGDAGPVIESVSAEHLPQIAPITLRAERVSQMLGMEMEPAQIEQLLNALGLTTQADGAGQWTVSVPSHRFDVSLEVDLIEELARLYGYNRLPVRYPQARLAPQARPESRSELPTLRRLLVARGYQEAITYSFIDAKLFELFNPGVEPLLLANPISNDMAAMRGSLLPGLVKALQHNLNRQQDRVRLFESGLRFVGQLGDLKQEPMLAGLISGSRLPEGWANGREGVDFFDIKADVEAVLGYAGALHRFTFTAAQHPALHPGQTARIERDGEEVGYLGALHPELAKALDLDRPVFVFEMVLAHVVEGQVPAFSELSKFPETRRDLALIAGREVAANDVLDIIRDNAGEWLTDLRLFDVYQGKGIDPDRKSLAVGLTWQHPSRTLNDDEVNATLQTILTSLEQRLNTTLRK</sequence>
<comment type="cofactor">
    <cofactor evidence="15">
        <name>Mg(2+)</name>
        <dbReference type="ChEBI" id="CHEBI:18420"/>
    </cofactor>
    <text evidence="15">Binds 2 magnesium ions per tetramer.</text>
</comment>
<dbReference type="PROSITE" id="PS51483">
    <property type="entry name" value="B5"/>
    <property type="match status" value="1"/>
</dbReference>
<dbReference type="CDD" id="cd00769">
    <property type="entry name" value="PheRS_beta_core"/>
    <property type="match status" value="1"/>
</dbReference>
<dbReference type="FunFam" id="3.30.56.10:FF:000002">
    <property type="entry name" value="Phenylalanine--tRNA ligase beta subunit"/>
    <property type="match status" value="1"/>
</dbReference>
<proteinExistence type="inferred from homology"/>
<feature type="domain" description="TRNA-binding" evidence="17">
    <location>
        <begin position="39"/>
        <end position="147"/>
    </location>
</feature>
<evidence type="ECO:0000256" key="6">
    <source>
        <dbReference type="ARBA" id="ARBA00022598"/>
    </source>
</evidence>
<dbReference type="InterPro" id="IPR020825">
    <property type="entry name" value="Phe-tRNA_synthase-like_B3/B4"/>
</dbReference>
<dbReference type="FunFam" id="3.50.40.10:FF:000001">
    <property type="entry name" value="Phenylalanine--tRNA ligase beta subunit"/>
    <property type="match status" value="1"/>
</dbReference>
<dbReference type="Gene3D" id="3.30.70.380">
    <property type="entry name" value="Ferrodoxin-fold anticodon-binding domain"/>
    <property type="match status" value="1"/>
</dbReference>
<dbReference type="PROSITE" id="PS51447">
    <property type="entry name" value="FDX_ACB"/>
    <property type="match status" value="1"/>
</dbReference>
<dbReference type="AlphaFoldDB" id="A0A089WQ87"/>
<evidence type="ECO:0000256" key="13">
    <source>
        <dbReference type="ARBA" id="ARBA00023146"/>
    </source>
</evidence>
<dbReference type="GO" id="GO:0009328">
    <property type="term" value="C:phenylalanine-tRNA ligase complex"/>
    <property type="evidence" value="ECO:0007669"/>
    <property type="project" value="TreeGrafter"/>
</dbReference>
<feature type="binding site" evidence="15">
    <location>
        <position position="455"/>
    </location>
    <ligand>
        <name>Mg(2+)</name>
        <dbReference type="ChEBI" id="CHEBI:18420"/>
        <note>shared with alpha subunit</note>
    </ligand>
</feature>
<organism evidence="20 21">
    <name type="scientific">Pseudomonas cremoricolorata</name>
    <dbReference type="NCBI Taxonomy" id="157783"/>
    <lineage>
        <taxon>Bacteria</taxon>
        <taxon>Pseudomonadati</taxon>
        <taxon>Pseudomonadota</taxon>
        <taxon>Gammaproteobacteria</taxon>
        <taxon>Pseudomonadales</taxon>
        <taxon>Pseudomonadaceae</taxon>
        <taxon>Pseudomonas</taxon>
    </lineage>
</organism>
<accession>A0A089WQ87</accession>
<gene>
    <name evidence="15" type="primary">pheT</name>
    <name evidence="20" type="ORF">LK03_16320</name>
</gene>
<dbReference type="Gene3D" id="2.40.50.140">
    <property type="entry name" value="Nucleic acid-binding proteins"/>
    <property type="match status" value="1"/>
</dbReference>
<keyword evidence="11 16" id="KW-0694">RNA-binding</keyword>
<dbReference type="SMART" id="SM00873">
    <property type="entry name" value="B3_4"/>
    <property type="match status" value="1"/>
</dbReference>
<dbReference type="InterPro" id="IPR005146">
    <property type="entry name" value="B3/B4_tRNA-bd"/>
</dbReference>
<dbReference type="InterPro" id="IPR002547">
    <property type="entry name" value="tRNA-bd_dom"/>
</dbReference>
<evidence type="ECO:0000256" key="4">
    <source>
        <dbReference type="ARBA" id="ARBA00022490"/>
    </source>
</evidence>
<keyword evidence="6 15" id="KW-0436">Ligase</keyword>
<dbReference type="SUPFAM" id="SSF55681">
    <property type="entry name" value="Class II aaRS and biotin synthetases"/>
    <property type="match status" value="1"/>
</dbReference>
<dbReference type="eggNOG" id="COG0072">
    <property type="taxonomic scope" value="Bacteria"/>
</dbReference>
<evidence type="ECO:0000256" key="3">
    <source>
        <dbReference type="ARBA" id="ARBA00011209"/>
    </source>
</evidence>
<feature type="binding site" evidence="15">
    <location>
        <position position="461"/>
    </location>
    <ligand>
        <name>Mg(2+)</name>
        <dbReference type="ChEBI" id="CHEBI:18420"/>
        <note>shared with alpha subunit</note>
    </ligand>
</feature>
<dbReference type="InterPro" id="IPR041616">
    <property type="entry name" value="PheRS_beta_core"/>
</dbReference>
<keyword evidence="8 15" id="KW-0547">Nucleotide-binding</keyword>
<dbReference type="InterPro" id="IPR004532">
    <property type="entry name" value="Phe-tRNA-ligase_IIc_bsu_bact"/>
</dbReference>
<dbReference type="PROSITE" id="PS50886">
    <property type="entry name" value="TRBD"/>
    <property type="match status" value="1"/>
</dbReference>
<comment type="similarity">
    <text evidence="2 15">Belongs to the phenylalanyl-tRNA synthetase beta subunit family. Type 1 subfamily.</text>
</comment>
<evidence type="ECO:0000256" key="14">
    <source>
        <dbReference type="ARBA" id="ARBA00049255"/>
    </source>
</evidence>
<dbReference type="GO" id="GO:0004826">
    <property type="term" value="F:phenylalanine-tRNA ligase activity"/>
    <property type="evidence" value="ECO:0007669"/>
    <property type="project" value="UniProtKB-UniRule"/>
</dbReference>
<dbReference type="Gene3D" id="3.30.930.10">
    <property type="entry name" value="Bira Bifunctional Protein, Domain 2"/>
    <property type="match status" value="1"/>
</dbReference>
<dbReference type="SMART" id="SM00896">
    <property type="entry name" value="FDX-ACB"/>
    <property type="match status" value="1"/>
</dbReference>
<dbReference type="PANTHER" id="PTHR10947">
    <property type="entry name" value="PHENYLALANYL-TRNA SYNTHETASE BETA CHAIN AND LEUCINE-RICH REPEAT-CONTAINING PROTEIN 47"/>
    <property type="match status" value="1"/>
</dbReference>
<dbReference type="EC" id="6.1.1.20" evidence="15"/>
<dbReference type="GO" id="GO:0005524">
    <property type="term" value="F:ATP binding"/>
    <property type="evidence" value="ECO:0007669"/>
    <property type="project" value="UniProtKB-UniRule"/>
</dbReference>
<evidence type="ECO:0000256" key="10">
    <source>
        <dbReference type="ARBA" id="ARBA00022842"/>
    </source>
</evidence>
<keyword evidence="5 16" id="KW-0820">tRNA-binding</keyword>
<feature type="domain" description="FDX-ACB" evidence="18">
    <location>
        <begin position="699"/>
        <end position="792"/>
    </location>
</feature>
<dbReference type="OrthoDB" id="9805455at2"/>
<dbReference type="InterPro" id="IPR005147">
    <property type="entry name" value="tRNA_synthase_B5-dom"/>
</dbReference>
<evidence type="ECO:0000259" key="17">
    <source>
        <dbReference type="PROSITE" id="PS50886"/>
    </source>
</evidence>
<comment type="subunit">
    <text evidence="3 15">Tetramer of two alpha and two beta subunits.</text>
</comment>
<dbReference type="Gene3D" id="3.30.56.10">
    <property type="match status" value="2"/>
</dbReference>
<keyword evidence="21" id="KW-1185">Reference proteome</keyword>
<dbReference type="FunFam" id="2.40.50.140:FF:000045">
    <property type="entry name" value="Phenylalanine--tRNA ligase beta subunit"/>
    <property type="match status" value="1"/>
</dbReference>